<dbReference type="PANTHER" id="PTHR43393">
    <property type="entry name" value="CYTOKININ RIBOSIDE 5'-MONOPHOSPHATE PHOSPHORIBOHYDROLASE"/>
    <property type="match status" value="1"/>
</dbReference>
<organism evidence="1">
    <name type="scientific">candidate division WOR-3 bacterium</name>
    <dbReference type="NCBI Taxonomy" id="2052148"/>
    <lineage>
        <taxon>Bacteria</taxon>
        <taxon>Bacteria division WOR-3</taxon>
    </lineage>
</organism>
<gene>
    <name evidence="1" type="ORF">ENP94_06650</name>
    <name evidence="2" type="ORF">ENS16_02300</name>
</gene>
<dbReference type="NCBIfam" id="TIGR00725">
    <property type="entry name" value="TIGR00725 family protein"/>
    <property type="match status" value="1"/>
</dbReference>
<protein>
    <submittedName>
        <fullName evidence="1">TIGR00725 family protein</fullName>
    </submittedName>
</protein>
<dbReference type="Pfam" id="PF18306">
    <property type="entry name" value="LDcluster4"/>
    <property type="match status" value="1"/>
</dbReference>
<dbReference type="AlphaFoldDB" id="A0A7C1SXV6"/>
<dbReference type="EMBL" id="DSTU01000004">
    <property type="protein sequence ID" value="HFJ53507.1"/>
    <property type="molecule type" value="Genomic_DNA"/>
</dbReference>
<accession>A0A7C1SXV6</accession>
<evidence type="ECO:0000313" key="2">
    <source>
        <dbReference type="EMBL" id="HFJ53507.1"/>
    </source>
</evidence>
<dbReference type="EMBL" id="DSLG01000008">
    <property type="protein sequence ID" value="HEA87668.1"/>
    <property type="molecule type" value="Genomic_DNA"/>
</dbReference>
<dbReference type="InterPro" id="IPR052341">
    <property type="entry name" value="LOG_family_nucleotidases"/>
</dbReference>
<dbReference type="InterPro" id="IPR041164">
    <property type="entry name" value="LDcluster4"/>
</dbReference>
<name>A0A7C1SXV6_UNCW3</name>
<sequence>MSTGFSRSVYSLRNRLFVGVIGAGECDAELAAEARALGRGLAAVGAVVVCGGMGGVMRAVCQGAQEQGGLTIGIMPGSERSQANEFVALPIATGFGEARNLIIIRTADILIAIGGSYGTLSEIGFALKMGKRVIGLKTWEIEGVEKVASVEDVLTRLRIKGG</sequence>
<proteinExistence type="predicted"/>
<dbReference type="GO" id="GO:0005829">
    <property type="term" value="C:cytosol"/>
    <property type="evidence" value="ECO:0007669"/>
    <property type="project" value="TreeGrafter"/>
</dbReference>
<reference evidence="1" key="1">
    <citation type="journal article" date="2020" name="mSystems">
        <title>Genome- and Community-Level Interaction Insights into Carbon Utilization and Element Cycling Functions of Hydrothermarchaeota in Hydrothermal Sediment.</title>
        <authorList>
            <person name="Zhou Z."/>
            <person name="Liu Y."/>
            <person name="Xu W."/>
            <person name="Pan J."/>
            <person name="Luo Z.H."/>
            <person name="Li M."/>
        </authorList>
    </citation>
    <scope>NUCLEOTIDE SEQUENCE [LARGE SCALE GENOMIC DNA]</scope>
    <source>
        <strain evidence="1">SpSt-265</strain>
        <strain evidence="2">SpSt-465</strain>
    </source>
</reference>
<dbReference type="PANTHER" id="PTHR43393:SF3">
    <property type="entry name" value="LYSINE DECARBOXYLASE-LIKE PROTEIN"/>
    <property type="match status" value="1"/>
</dbReference>
<evidence type="ECO:0000313" key="1">
    <source>
        <dbReference type="EMBL" id="HEA87668.1"/>
    </source>
</evidence>
<dbReference type="SUPFAM" id="SSF102405">
    <property type="entry name" value="MCP/YpsA-like"/>
    <property type="match status" value="1"/>
</dbReference>
<dbReference type="InterPro" id="IPR005268">
    <property type="entry name" value="CHP00725"/>
</dbReference>
<dbReference type="Gene3D" id="3.40.50.450">
    <property type="match status" value="1"/>
</dbReference>
<comment type="caution">
    <text evidence="1">The sequence shown here is derived from an EMBL/GenBank/DDBJ whole genome shotgun (WGS) entry which is preliminary data.</text>
</comment>